<comment type="caution">
    <text evidence="1">The sequence shown here is derived from an EMBL/GenBank/DDBJ whole genome shotgun (WGS) entry which is preliminary data.</text>
</comment>
<name>A0AAV8S3U3_ENSVE</name>
<sequence>MLSRWMDDGSCSDCCTYVEEKASRFFLQAGARWNTRKGKEHIIRSTLKKTELGKEWLEMLSKLCLLSVGGDGSLEESVDLFPGKIIATLTASCTMEKDDFV</sequence>
<organism evidence="1 2">
    <name type="scientific">Ensete ventricosum</name>
    <name type="common">Abyssinian banana</name>
    <name type="synonym">Musa ensete</name>
    <dbReference type="NCBI Taxonomy" id="4639"/>
    <lineage>
        <taxon>Eukaryota</taxon>
        <taxon>Viridiplantae</taxon>
        <taxon>Streptophyta</taxon>
        <taxon>Embryophyta</taxon>
        <taxon>Tracheophyta</taxon>
        <taxon>Spermatophyta</taxon>
        <taxon>Magnoliopsida</taxon>
        <taxon>Liliopsida</taxon>
        <taxon>Zingiberales</taxon>
        <taxon>Musaceae</taxon>
        <taxon>Ensete</taxon>
    </lineage>
</organism>
<dbReference type="EMBL" id="JAQQAF010000001">
    <property type="protein sequence ID" value="KAJ8514004.1"/>
    <property type="molecule type" value="Genomic_DNA"/>
</dbReference>
<evidence type="ECO:0000313" key="1">
    <source>
        <dbReference type="EMBL" id="KAJ8514004.1"/>
    </source>
</evidence>
<dbReference type="AlphaFoldDB" id="A0AAV8S3U3"/>
<evidence type="ECO:0000313" key="2">
    <source>
        <dbReference type="Proteomes" id="UP001222027"/>
    </source>
</evidence>
<keyword evidence="2" id="KW-1185">Reference proteome</keyword>
<reference evidence="1 2" key="1">
    <citation type="submission" date="2022-12" db="EMBL/GenBank/DDBJ databases">
        <title>Chromosome-scale assembly of the Ensete ventricosum genome.</title>
        <authorList>
            <person name="Dussert Y."/>
            <person name="Stocks J."/>
            <person name="Wendawek A."/>
            <person name="Woldeyes F."/>
            <person name="Nichols R.A."/>
            <person name="Borrell J.S."/>
        </authorList>
    </citation>
    <scope>NUCLEOTIDE SEQUENCE [LARGE SCALE GENOMIC DNA]</scope>
    <source>
        <strain evidence="2">cv. Maze</strain>
        <tissue evidence="1">Seeds</tissue>
    </source>
</reference>
<dbReference type="Proteomes" id="UP001222027">
    <property type="component" value="Unassembled WGS sequence"/>
</dbReference>
<proteinExistence type="predicted"/>
<protein>
    <submittedName>
        <fullName evidence="1">Uncharacterized protein</fullName>
    </submittedName>
</protein>
<accession>A0AAV8S3U3</accession>
<gene>
    <name evidence="1" type="ORF">OPV22_004438</name>
</gene>